<feature type="coiled-coil region" evidence="1">
    <location>
        <begin position="357"/>
        <end position="384"/>
    </location>
</feature>
<protein>
    <recommendedName>
        <fullName evidence="3">BHLH domain-containing protein</fullName>
    </recommendedName>
</protein>
<feature type="region of interest" description="Disordered" evidence="2">
    <location>
        <begin position="190"/>
        <end position="304"/>
    </location>
</feature>
<gene>
    <name evidence="4" type="ORF">B0T22DRAFT_437468</name>
</gene>
<feature type="compositionally biased region" description="Polar residues" evidence="2">
    <location>
        <begin position="79"/>
        <end position="102"/>
    </location>
</feature>
<dbReference type="InterPro" id="IPR011598">
    <property type="entry name" value="bHLH_dom"/>
</dbReference>
<evidence type="ECO:0000313" key="5">
    <source>
        <dbReference type="Proteomes" id="UP001270362"/>
    </source>
</evidence>
<keyword evidence="5" id="KW-1185">Reference proteome</keyword>
<dbReference type="SMART" id="SM00353">
    <property type="entry name" value="HLH"/>
    <property type="match status" value="1"/>
</dbReference>
<keyword evidence="1" id="KW-0175">Coiled coil</keyword>
<feature type="compositionally biased region" description="Polar residues" evidence="2">
    <location>
        <begin position="210"/>
        <end position="236"/>
    </location>
</feature>
<dbReference type="PROSITE" id="PS50888">
    <property type="entry name" value="BHLH"/>
    <property type="match status" value="1"/>
</dbReference>
<feature type="region of interest" description="Disordered" evidence="2">
    <location>
        <begin position="57"/>
        <end position="102"/>
    </location>
</feature>
<feature type="compositionally biased region" description="Basic and acidic residues" evidence="2">
    <location>
        <begin position="279"/>
        <end position="304"/>
    </location>
</feature>
<dbReference type="Gene3D" id="4.10.280.10">
    <property type="entry name" value="Helix-loop-helix DNA-binding domain"/>
    <property type="match status" value="1"/>
</dbReference>
<feature type="region of interest" description="Disordered" evidence="2">
    <location>
        <begin position="328"/>
        <end position="350"/>
    </location>
</feature>
<sequence length="398" mass="43359">MNNNQDADRQFEALARYQYQLSAPSNLNYESAGNHNCFITPVQPSIIWAVPDRPGESSDLARSYGHGHGEPPSYFIPPETSSLDLSITPNTPVTPAGGESSNSYYGSPGLGYTGSASVSPLNFNIGGNDWPNTVWDQGAYLPGPQENRLAIQTGETCTYYMASAMSDQPAHPLPTPLAKGIKRFVPVEAQDQNQDQDQDQDRGLGIGQTHAASDSSPRSDRTASSCSSRRGTALSDSTKPPPPTKKRRASRKPTSDQSPPASSQPLGSALRTATRTIRARAEQVHTKPGESSQEQRARTTHNQVEKEYRNRLHKYFERLLDVLPDGNVAPESGPSMSSPNVGGRHGHQRRLSKAEVLDKACQRILFLESDAAKLRREREELAMALEDRKGGSAPDNLV</sequence>
<reference evidence="4" key="2">
    <citation type="submission" date="2023-06" db="EMBL/GenBank/DDBJ databases">
        <authorList>
            <consortium name="Lawrence Berkeley National Laboratory"/>
            <person name="Haridas S."/>
            <person name="Hensen N."/>
            <person name="Bonometti L."/>
            <person name="Westerberg I."/>
            <person name="Brannstrom I.O."/>
            <person name="Guillou S."/>
            <person name="Cros-Aarteil S."/>
            <person name="Calhoun S."/>
            <person name="Kuo A."/>
            <person name="Mondo S."/>
            <person name="Pangilinan J."/>
            <person name="Riley R."/>
            <person name="Labutti K."/>
            <person name="Andreopoulos B."/>
            <person name="Lipzen A."/>
            <person name="Chen C."/>
            <person name="Yanf M."/>
            <person name="Daum C."/>
            <person name="Ng V."/>
            <person name="Clum A."/>
            <person name="Steindorff A."/>
            <person name="Ohm R."/>
            <person name="Martin F."/>
            <person name="Silar P."/>
            <person name="Natvig D."/>
            <person name="Lalanne C."/>
            <person name="Gautier V."/>
            <person name="Ament-Velasquez S.L."/>
            <person name="Kruys A."/>
            <person name="Hutchinson M.I."/>
            <person name="Powell A.J."/>
            <person name="Barry K."/>
            <person name="Miller A.N."/>
            <person name="Grigoriev I.V."/>
            <person name="Debuchy R."/>
            <person name="Gladieux P."/>
            <person name="Thoren M.H."/>
            <person name="Johannesson H."/>
        </authorList>
    </citation>
    <scope>NUCLEOTIDE SEQUENCE</scope>
    <source>
        <strain evidence="4">CBS 314.62</strain>
    </source>
</reference>
<evidence type="ECO:0000256" key="1">
    <source>
        <dbReference type="SAM" id="Coils"/>
    </source>
</evidence>
<dbReference type="AlphaFoldDB" id="A0AAE0XJ59"/>
<dbReference type="SUPFAM" id="SSF47459">
    <property type="entry name" value="HLH, helix-loop-helix DNA-binding domain"/>
    <property type="match status" value="1"/>
</dbReference>
<dbReference type="GO" id="GO:0046983">
    <property type="term" value="F:protein dimerization activity"/>
    <property type="evidence" value="ECO:0007669"/>
    <property type="project" value="InterPro"/>
</dbReference>
<organism evidence="4 5">
    <name type="scientific">Podospora appendiculata</name>
    <dbReference type="NCBI Taxonomy" id="314037"/>
    <lineage>
        <taxon>Eukaryota</taxon>
        <taxon>Fungi</taxon>
        <taxon>Dikarya</taxon>
        <taxon>Ascomycota</taxon>
        <taxon>Pezizomycotina</taxon>
        <taxon>Sordariomycetes</taxon>
        <taxon>Sordariomycetidae</taxon>
        <taxon>Sordariales</taxon>
        <taxon>Podosporaceae</taxon>
        <taxon>Podospora</taxon>
    </lineage>
</organism>
<evidence type="ECO:0000259" key="3">
    <source>
        <dbReference type="PROSITE" id="PS50888"/>
    </source>
</evidence>
<reference evidence="4" key="1">
    <citation type="journal article" date="2023" name="Mol. Phylogenet. Evol.">
        <title>Genome-scale phylogeny and comparative genomics of the fungal order Sordariales.</title>
        <authorList>
            <person name="Hensen N."/>
            <person name="Bonometti L."/>
            <person name="Westerberg I."/>
            <person name="Brannstrom I.O."/>
            <person name="Guillou S."/>
            <person name="Cros-Aarteil S."/>
            <person name="Calhoun S."/>
            <person name="Haridas S."/>
            <person name="Kuo A."/>
            <person name="Mondo S."/>
            <person name="Pangilinan J."/>
            <person name="Riley R."/>
            <person name="LaButti K."/>
            <person name="Andreopoulos B."/>
            <person name="Lipzen A."/>
            <person name="Chen C."/>
            <person name="Yan M."/>
            <person name="Daum C."/>
            <person name="Ng V."/>
            <person name="Clum A."/>
            <person name="Steindorff A."/>
            <person name="Ohm R.A."/>
            <person name="Martin F."/>
            <person name="Silar P."/>
            <person name="Natvig D.O."/>
            <person name="Lalanne C."/>
            <person name="Gautier V."/>
            <person name="Ament-Velasquez S.L."/>
            <person name="Kruys A."/>
            <person name="Hutchinson M.I."/>
            <person name="Powell A.J."/>
            <person name="Barry K."/>
            <person name="Miller A.N."/>
            <person name="Grigoriev I.V."/>
            <person name="Debuchy R."/>
            <person name="Gladieux P."/>
            <person name="Hiltunen Thoren M."/>
            <person name="Johannesson H."/>
        </authorList>
    </citation>
    <scope>NUCLEOTIDE SEQUENCE</scope>
    <source>
        <strain evidence="4">CBS 314.62</strain>
    </source>
</reference>
<feature type="domain" description="BHLH" evidence="3">
    <location>
        <begin position="296"/>
        <end position="367"/>
    </location>
</feature>
<dbReference type="InterPro" id="IPR036638">
    <property type="entry name" value="HLH_DNA-bd_sf"/>
</dbReference>
<feature type="compositionally biased region" description="Polar residues" evidence="2">
    <location>
        <begin position="256"/>
        <end position="266"/>
    </location>
</feature>
<evidence type="ECO:0000256" key="2">
    <source>
        <dbReference type="SAM" id="MobiDB-lite"/>
    </source>
</evidence>
<name>A0AAE0XJ59_9PEZI</name>
<comment type="caution">
    <text evidence="4">The sequence shown here is derived from an EMBL/GenBank/DDBJ whole genome shotgun (WGS) entry which is preliminary data.</text>
</comment>
<dbReference type="EMBL" id="JAULSO010000001">
    <property type="protein sequence ID" value="KAK3694385.1"/>
    <property type="molecule type" value="Genomic_DNA"/>
</dbReference>
<evidence type="ECO:0000313" key="4">
    <source>
        <dbReference type="EMBL" id="KAK3694385.1"/>
    </source>
</evidence>
<dbReference type="Proteomes" id="UP001270362">
    <property type="component" value="Unassembled WGS sequence"/>
</dbReference>
<proteinExistence type="predicted"/>
<accession>A0AAE0XJ59</accession>
<dbReference type="Pfam" id="PF00010">
    <property type="entry name" value="HLH"/>
    <property type="match status" value="1"/>
</dbReference>